<evidence type="ECO:0000256" key="3">
    <source>
        <dbReference type="SAM" id="MobiDB-lite"/>
    </source>
</evidence>
<geneLocation type="plasmid" evidence="4 5">
    <name>pDSHI04</name>
</geneLocation>
<accession>A8LU91</accession>
<sequence>MPRQTITISEPNHAWLQARVDSGEFKTQTEAVNDALRRAREIENGVEEIRARLIRAEQRGFTDMTPDQILEQSKKELRKNGDL</sequence>
<keyword evidence="5" id="KW-1185">Reference proteome</keyword>
<dbReference type="Pfam" id="PF03693">
    <property type="entry name" value="ParD_antitoxin"/>
    <property type="match status" value="1"/>
</dbReference>
<dbReference type="Gene3D" id="6.10.10.120">
    <property type="entry name" value="Antitoxin ParD1-like"/>
    <property type="match status" value="1"/>
</dbReference>
<dbReference type="InterPro" id="IPR038296">
    <property type="entry name" value="ParD_sf"/>
</dbReference>
<dbReference type="InterPro" id="IPR010985">
    <property type="entry name" value="Ribbon_hlx_hlx"/>
</dbReference>
<proteinExistence type="predicted"/>
<evidence type="ECO:0000256" key="2">
    <source>
        <dbReference type="SAM" id="Coils"/>
    </source>
</evidence>
<evidence type="ECO:0000313" key="4">
    <source>
        <dbReference type="EMBL" id="ABV95808.2"/>
    </source>
</evidence>
<dbReference type="HOGENOM" id="CLU_144805_3_1_5"/>
<dbReference type="RefSeq" id="WP_044029527.1">
    <property type="nucleotide sequence ID" value="NC_009958.1"/>
</dbReference>
<protein>
    <submittedName>
        <fullName evidence="4">Hypothetical antitoxin</fullName>
    </submittedName>
</protein>
<keyword evidence="1" id="KW-1277">Toxin-antitoxin system</keyword>
<reference evidence="5" key="1">
    <citation type="journal article" date="2010" name="ISME J.">
        <title>The complete genome sequence of the algal symbiont Dinoroseobacter shibae: a hitchhiker's guide to life in the sea.</title>
        <authorList>
            <person name="Wagner-Dobler I."/>
            <person name="Ballhausen B."/>
            <person name="Berger M."/>
            <person name="Brinkhoff T."/>
            <person name="Buchholz I."/>
            <person name="Bunk B."/>
            <person name="Cypionka H."/>
            <person name="Daniel R."/>
            <person name="Drepper T."/>
            <person name="Gerdts G."/>
            <person name="Hahnke S."/>
            <person name="Han C."/>
            <person name="Jahn D."/>
            <person name="Kalhoefer D."/>
            <person name="Kiss H."/>
            <person name="Klenk H.P."/>
            <person name="Kyrpides N."/>
            <person name="Liebl W."/>
            <person name="Liesegang H."/>
            <person name="Meincke L."/>
            <person name="Pati A."/>
            <person name="Petersen J."/>
            <person name="Piekarski T."/>
            <person name="Pommerenke C."/>
            <person name="Pradella S."/>
            <person name="Pukall R."/>
            <person name="Rabus R."/>
            <person name="Stackebrandt E."/>
            <person name="Thole S."/>
            <person name="Thompson L."/>
            <person name="Tielen P."/>
            <person name="Tomasch J."/>
            <person name="von Jan M."/>
            <person name="Wanphrut N."/>
            <person name="Wichels A."/>
            <person name="Zech H."/>
            <person name="Simon M."/>
        </authorList>
    </citation>
    <scope>NUCLEOTIDE SEQUENCE [LARGE SCALE GENOMIC DNA]</scope>
    <source>
        <strain evidence="5">DSM 16493 / NCIMB 14021 / DFL 12</strain>
        <plasmid evidence="5">Plasmid pDSHI04</plasmid>
    </source>
</reference>
<dbReference type="EMBL" id="CP000834">
    <property type="protein sequence ID" value="ABV95808.2"/>
    <property type="molecule type" value="Genomic_DNA"/>
</dbReference>
<feature type="compositionally biased region" description="Basic and acidic residues" evidence="3">
    <location>
        <begin position="72"/>
        <end position="83"/>
    </location>
</feature>
<evidence type="ECO:0000313" key="5">
    <source>
        <dbReference type="Proteomes" id="UP000006833"/>
    </source>
</evidence>
<evidence type="ECO:0000256" key="1">
    <source>
        <dbReference type="ARBA" id="ARBA00022649"/>
    </source>
</evidence>
<dbReference type="OrthoDB" id="9811310at2"/>
<dbReference type="AlphaFoldDB" id="A8LU91"/>
<keyword evidence="4" id="KW-0614">Plasmid</keyword>
<dbReference type="Proteomes" id="UP000006833">
    <property type="component" value="Plasmid pDSHI04"/>
</dbReference>
<dbReference type="GO" id="GO:0006355">
    <property type="term" value="P:regulation of DNA-templated transcription"/>
    <property type="evidence" value="ECO:0007669"/>
    <property type="project" value="InterPro"/>
</dbReference>
<feature type="coiled-coil region" evidence="2">
    <location>
        <begin position="32"/>
        <end position="59"/>
    </location>
</feature>
<dbReference type="SUPFAM" id="SSF47598">
    <property type="entry name" value="Ribbon-helix-helix"/>
    <property type="match status" value="1"/>
</dbReference>
<organism evidence="4 5">
    <name type="scientific">Dinoroseobacter shibae (strain DSM 16493 / NCIMB 14021 / DFL 12)</name>
    <dbReference type="NCBI Taxonomy" id="398580"/>
    <lineage>
        <taxon>Bacteria</taxon>
        <taxon>Pseudomonadati</taxon>
        <taxon>Pseudomonadota</taxon>
        <taxon>Alphaproteobacteria</taxon>
        <taxon>Rhodobacterales</taxon>
        <taxon>Roseobacteraceae</taxon>
        <taxon>Dinoroseobacter</taxon>
    </lineage>
</organism>
<gene>
    <name evidence="4" type="ordered locus">Dshi_4086</name>
</gene>
<keyword evidence="2" id="KW-0175">Coiled coil</keyword>
<dbReference type="KEGG" id="dsh:Dshi_4086"/>
<name>A8LU91_DINSH</name>
<dbReference type="InterPro" id="IPR022789">
    <property type="entry name" value="ParD"/>
</dbReference>
<feature type="region of interest" description="Disordered" evidence="3">
    <location>
        <begin position="64"/>
        <end position="83"/>
    </location>
</feature>